<dbReference type="RefSeq" id="WP_214056967.1">
    <property type="nucleotide sequence ID" value="NZ_BAAAHS010000166.1"/>
</dbReference>
<proteinExistence type="predicted"/>
<dbReference type="Gene3D" id="2.30.110.10">
    <property type="entry name" value="Electron Transport, Fmn-binding Protein, Chain A"/>
    <property type="match status" value="1"/>
</dbReference>
<name>A0ABX8EQD0_9ACTN</name>
<dbReference type="PANTHER" id="PTHR42815:SF2">
    <property type="entry name" value="FAD-BINDING, PUTATIVE (AFU_ORTHOLOGUE AFUA_6G07600)-RELATED"/>
    <property type="match status" value="1"/>
</dbReference>
<evidence type="ECO:0000313" key="2">
    <source>
        <dbReference type="EMBL" id="QVT81617.1"/>
    </source>
</evidence>
<sequence>MSDFYTDAQRDLQRRHDSERLADRLEQAIVSDVVDLDQHGAFIAGRDFFFLSTVNGRGEPTVSYKGGDPGVLAVLDEHTLAFPDYDGNGMFLSLGNIAETAKVGLLLIDLETPHRLRVQGTASVVADDPLLARWPGARSVVRVRVDGVFVNCARYVHRHVRTDRSPYVPDTDGEAPYPSWKRLDVLADALPGPDQGRAEAEGGLIDLPEYAARLAAGDS</sequence>
<dbReference type="PANTHER" id="PTHR42815">
    <property type="entry name" value="FAD-BINDING, PUTATIVE (AFU_ORTHOLOGUE AFUA_6G07600)-RELATED"/>
    <property type="match status" value="1"/>
</dbReference>
<dbReference type="InterPro" id="IPR011576">
    <property type="entry name" value="Pyridox_Oxase_N"/>
</dbReference>
<organism evidence="2 3">
    <name type="scientific">Nocardioides aquaticus</name>
    <dbReference type="NCBI Taxonomy" id="160826"/>
    <lineage>
        <taxon>Bacteria</taxon>
        <taxon>Bacillati</taxon>
        <taxon>Actinomycetota</taxon>
        <taxon>Actinomycetes</taxon>
        <taxon>Propionibacteriales</taxon>
        <taxon>Nocardioidaceae</taxon>
        <taxon>Nocardioides</taxon>
    </lineage>
</organism>
<dbReference type="InterPro" id="IPR012349">
    <property type="entry name" value="Split_barrel_FMN-bd"/>
</dbReference>
<dbReference type="Proteomes" id="UP000679307">
    <property type="component" value="Chromosome"/>
</dbReference>
<protein>
    <recommendedName>
        <fullName evidence="1">Pyridoxamine 5'-phosphate oxidase N-terminal domain-containing protein</fullName>
    </recommendedName>
</protein>
<keyword evidence="3" id="KW-1185">Reference proteome</keyword>
<dbReference type="SUPFAM" id="SSF50475">
    <property type="entry name" value="FMN-binding split barrel"/>
    <property type="match status" value="1"/>
</dbReference>
<dbReference type="EMBL" id="CP075371">
    <property type="protein sequence ID" value="QVT81617.1"/>
    <property type="molecule type" value="Genomic_DNA"/>
</dbReference>
<feature type="domain" description="Pyridoxamine 5'-phosphate oxidase N-terminal" evidence="1">
    <location>
        <begin position="37"/>
        <end position="145"/>
    </location>
</feature>
<reference evidence="2 3" key="1">
    <citation type="submission" date="2021-05" db="EMBL/GenBank/DDBJ databases">
        <title>Complete genome of Nocardioides aquaticus KCTC 9944T isolated from meromictic and hypersaline Ekho Lake, Antarctica.</title>
        <authorList>
            <person name="Hwang K."/>
            <person name="Kim K.M."/>
            <person name="Choe H."/>
        </authorList>
    </citation>
    <scope>NUCLEOTIDE SEQUENCE [LARGE SCALE GENOMIC DNA]</scope>
    <source>
        <strain evidence="2 3">KCTC 9944</strain>
    </source>
</reference>
<evidence type="ECO:0000259" key="1">
    <source>
        <dbReference type="Pfam" id="PF01243"/>
    </source>
</evidence>
<dbReference type="Pfam" id="PF01243">
    <property type="entry name" value="PNPOx_N"/>
    <property type="match status" value="1"/>
</dbReference>
<accession>A0ABX8EQD0</accession>
<evidence type="ECO:0000313" key="3">
    <source>
        <dbReference type="Proteomes" id="UP000679307"/>
    </source>
</evidence>
<gene>
    <name evidence="2" type="ORF">ENKNEFLB_04029</name>
</gene>